<comment type="caution">
    <text evidence="1">The sequence shown here is derived from an EMBL/GenBank/DDBJ whole genome shotgun (WGS) entry which is preliminary data.</text>
</comment>
<dbReference type="EMBL" id="BSNS01000001">
    <property type="protein sequence ID" value="GLQ52830.1"/>
    <property type="molecule type" value="Genomic_DNA"/>
</dbReference>
<name>A0ABQ5VYW8_9HYPH</name>
<keyword evidence="2" id="KW-1185">Reference proteome</keyword>
<protein>
    <recommendedName>
        <fullName evidence="3">DUF1217 domain-containing protein</fullName>
    </recommendedName>
</protein>
<dbReference type="Proteomes" id="UP001156691">
    <property type="component" value="Unassembled WGS sequence"/>
</dbReference>
<reference evidence="2" key="1">
    <citation type="journal article" date="2019" name="Int. J. Syst. Evol. Microbiol.">
        <title>The Global Catalogue of Microorganisms (GCM) 10K type strain sequencing project: providing services to taxonomists for standard genome sequencing and annotation.</title>
        <authorList>
            <consortium name="The Broad Institute Genomics Platform"/>
            <consortium name="The Broad Institute Genome Sequencing Center for Infectious Disease"/>
            <person name="Wu L."/>
            <person name="Ma J."/>
        </authorList>
    </citation>
    <scope>NUCLEOTIDE SEQUENCE [LARGE SCALE GENOMIC DNA]</scope>
    <source>
        <strain evidence="2">NBRC 112416</strain>
    </source>
</reference>
<sequence>MSVVNTAYKAANYYTAAQNSANTSPLASSSLSSDAGKSDLATTVTLSQAAQAALEEKDFTTVVAEARAKLRGLLSEAKRQSPLEDGKLALDLASLDHRELYAISSNSEDLFTPDEQEAASLEMQRRFEAAMAGPAAVAEVTGSWLGLYKAAAAYLDGLGPEEKSEDDWKSARAALTQAIKQLSADPKTLPAIEDDPVALYLALREAEETVPPRDFGDVADDARNALDELYGEAIAGGRAPTFNKNTTIGAYIDLSAFDSRMLSAITLNEGGKFSSEEVRAAEGGLRARSGAALNAAFQNAARAGTPTAFSHNIISLYAAMTPEERQASGWSEAFYQTAVASYEQTNKLMDMLASATGGASGSANWFRSVTSL</sequence>
<organism evidence="1 2">
    <name type="scientific">Devosia nitrariae</name>
    <dbReference type="NCBI Taxonomy" id="2071872"/>
    <lineage>
        <taxon>Bacteria</taxon>
        <taxon>Pseudomonadati</taxon>
        <taxon>Pseudomonadota</taxon>
        <taxon>Alphaproteobacteria</taxon>
        <taxon>Hyphomicrobiales</taxon>
        <taxon>Devosiaceae</taxon>
        <taxon>Devosia</taxon>
    </lineage>
</organism>
<accession>A0ABQ5VYW8</accession>
<dbReference type="RefSeq" id="WP_284338299.1">
    <property type="nucleotide sequence ID" value="NZ_BSNS01000001.1"/>
</dbReference>
<proteinExistence type="predicted"/>
<gene>
    <name evidence="1" type="ORF">GCM10010862_00880</name>
</gene>
<evidence type="ECO:0000313" key="1">
    <source>
        <dbReference type="EMBL" id="GLQ52830.1"/>
    </source>
</evidence>
<evidence type="ECO:0008006" key="3">
    <source>
        <dbReference type="Google" id="ProtNLM"/>
    </source>
</evidence>
<evidence type="ECO:0000313" key="2">
    <source>
        <dbReference type="Proteomes" id="UP001156691"/>
    </source>
</evidence>